<accession>A0A2P2KB05</accession>
<evidence type="ECO:0000313" key="1">
    <source>
        <dbReference type="EMBL" id="MBX02894.1"/>
    </source>
</evidence>
<keyword evidence="1" id="KW-0418">Kinase</keyword>
<name>A0A2P2KB05_RHIMU</name>
<proteinExistence type="predicted"/>
<dbReference type="AlphaFoldDB" id="A0A2P2KB05"/>
<dbReference type="GO" id="GO:0016301">
    <property type="term" value="F:kinase activity"/>
    <property type="evidence" value="ECO:0007669"/>
    <property type="project" value="UniProtKB-KW"/>
</dbReference>
<keyword evidence="1" id="KW-0808">Transferase</keyword>
<dbReference type="EMBL" id="GGEC01022410">
    <property type="protein sequence ID" value="MBX02894.1"/>
    <property type="molecule type" value="Transcribed_RNA"/>
</dbReference>
<protein>
    <submittedName>
        <fullName evidence="1">Putative inactive shikimate kinase like 1ic</fullName>
    </submittedName>
</protein>
<reference evidence="1" key="1">
    <citation type="submission" date="2018-02" db="EMBL/GenBank/DDBJ databases">
        <title>Rhizophora mucronata_Transcriptome.</title>
        <authorList>
            <person name="Meera S.P."/>
            <person name="Sreeshan A."/>
            <person name="Augustine A."/>
        </authorList>
    </citation>
    <scope>NUCLEOTIDE SEQUENCE</scope>
    <source>
        <tissue evidence="1">Leaf</tissue>
    </source>
</reference>
<organism evidence="1">
    <name type="scientific">Rhizophora mucronata</name>
    <name type="common">Asiatic mangrove</name>
    <dbReference type="NCBI Taxonomy" id="61149"/>
    <lineage>
        <taxon>Eukaryota</taxon>
        <taxon>Viridiplantae</taxon>
        <taxon>Streptophyta</taxon>
        <taxon>Embryophyta</taxon>
        <taxon>Tracheophyta</taxon>
        <taxon>Spermatophyta</taxon>
        <taxon>Magnoliopsida</taxon>
        <taxon>eudicotyledons</taxon>
        <taxon>Gunneridae</taxon>
        <taxon>Pentapetalae</taxon>
        <taxon>rosids</taxon>
        <taxon>fabids</taxon>
        <taxon>Malpighiales</taxon>
        <taxon>Rhizophoraceae</taxon>
        <taxon>Rhizophora</taxon>
    </lineage>
</organism>
<sequence>MSSRQSIKYSTELTTITMRTAIYTNTEAMIDDHKHQLPGQKTLVEAKFKNFVIV</sequence>